<dbReference type="InterPro" id="IPR045865">
    <property type="entry name" value="ACT-like_dom_sf"/>
</dbReference>
<dbReference type="Gene3D" id="3.30.2130.10">
    <property type="entry name" value="VC0802-like"/>
    <property type="match status" value="1"/>
</dbReference>
<dbReference type="PATRIC" id="fig|1838286.3.peg.2965"/>
<dbReference type="InterPro" id="IPR027795">
    <property type="entry name" value="CASTOR_ACT_dom"/>
</dbReference>
<feature type="domain" description="A9CJY8-like N-terminal" evidence="2">
    <location>
        <begin position="11"/>
        <end position="52"/>
    </location>
</feature>
<dbReference type="SUPFAM" id="SSF55021">
    <property type="entry name" value="ACT-like"/>
    <property type="match status" value="2"/>
</dbReference>
<dbReference type="KEGG" id="obg:Verru16b_02954"/>
<accession>A0A1D8AY90</accession>
<dbReference type="PANTHER" id="PTHR31131:SF6">
    <property type="entry name" value="CASTOR ACT DOMAIN-CONTAINING PROTEIN"/>
    <property type="match status" value="1"/>
</dbReference>
<dbReference type="RefSeq" id="WP_069962969.1">
    <property type="nucleotide sequence ID" value="NZ_CP016094.1"/>
</dbReference>
<organism evidence="3 4">
    <name type="scientific">Lacunisphaera limnophila</name>
    <dbReference type="NCBI Taxonomy" id="1838286"/>
    <lineage>
        <taxon>Bacteria</taxon>
        <taxon>Pseudomonadati</taxon>
        <taxon>Verrucomicrobiota</taxon>
        <taxon>Opitutia</taxon>
        <taxon>Opitutales</taxon>
        <taxon>Opitutaceae</taxon>
        <taxon>Lacunisphaera</taxon>
    </lineage>
</organism>
<evidence type="ECO:0000259" key="1">
    <source>
        <dbReference type="Pfam" id="PF13840"/>
    </source>
</evidence>
<dbReference type="InterPro" id="IPR016540">
    <property type="entry name" value="UCP008459"/>
</dbReference>
<gene>
    <name evidence="3" type="ORF">Verru16b_02954</name>
</gene>
<dbReference type="OrthoDB" id="5615858at2"/>
<dbReference type="InterPro" id="IPR049447">
    <property type="entry name" value="A9CJY8-like_N"/>
</dbReference>
<dbReference type="EMBL" id="CP016094">
    <property type="protein sequence ID" value="AOS45863.1"/>
    <property type="molecule type" value="Genomic_DNA"/>
</dbReference>
<dbReference type="InterPro" id="IPR051719">
    <property type="entry name" value="CASTOR_mTORC1"/>
</dbReference>
<sequence>MDLTLEPAALTICQLPADADLPEWLTPGRGFLSITRTGEELSIVCAAELVPAAVRQQPGWQAFKIAGPLDFALTGILASVLGPLARAGVSIFTVSTFDTDYVLVPASRLPEAIRALTAAGHTIARS</sequence>
<proteinExistence type="predicted"/>
<dbReference type="CDD" id="cd04868">
    <property type="entry name" value="ACT_AK-like"/>
    <property type="match status" value="1"/>
</dbReference>
<reference evidence="3 4" key="1">
    <citation type="submission" date="2016-06" db="EMBL/GenBank/DDBJ databases">
        <title>Three novel species with peptidoglycan cell walls form the new genus Lacunisphaera gen. nov. in the family Opitutaceae of the verrucomicrobial subdivision 4.</title>
        <authorList>
            <person name="Rast P."/>
            <person name="Gloeckner I."/>
            <person name="Jogler M."/>
            <person name="Boedeker C."/>
            <person name="Jeske O."/>
            <person name="Wiegand S."/>
            <person name="Reinhardt R."/>
            <person name="Schumann P."/>
            <person name="Rohde M."/>
            <person name="Spring S."/>
            <person name="Gloeckner F.O."/>
            <person name="Jogler C."/>
        </authorList>
    </citation>
    <scope>NUCLEOTIDE SEQUENCE [LARGE SCALE GENOMIC DNA]</scope>
    <source>
        <strain evidence="3 4">IG16b</strain>
    </source>
</reference>
<keyword evidence="4" id="KW-1185">Reference proteome</keyword>
<name>A0A1D8AY90_9BACT</name>
<protein>
    <submittedName>
        <fullName evidence="3">Uncharacterized protein</fullName>
    </submittedName>
</protein>
<dbReference type="PANTHER" id="PTHR31131">
    <property type="entry name" value="CHROMOSOME 1, WHOLE GENOME SHOTGUN SEQUENCE"/>
    <property type="match status" value="1"/>
</dbReference>
<dbReference type="Pfam" id="PF21631">
    <property type="entry name" value="A9CJY8-like_N"/>
    <property type="match status" value="1"/>
</dbReference>
<dbReference type="AlphaFoldDB" id="A0A1D8AY90"/>
<feature type="domain" description="CASTOR ACT" evidence="1">
    <location>
        <begin position="57"/>
        <end position="117"/>
    </location>
</feature>
<dbReference type="PIRSF" id="PIRSF008459">
    <property type="entry name" value="UCP008459"/>
    <property type="match status" value="1"/>
</dbReference>
<dbReference type="STRING" id="1838286.Verru16b_02954"/>
<dbReference type="Proteomes" id="UP000095228">
    <property type="component" value="Chromosome"/>
</dbReference>
<dbReference type="Pfam" id="PF13840">
    <property type="entry name" value="ACT_7"/>
    <property type="match status" value="1"/>
</dbReference>
<evidence type="ECO:0000313" key="4">
    <source>
        <dbReference type="Proteomes" id="UP000095228"/>
    </source>
</evidence>
<evidence type="ECO:0000313" key="3">
    <source>
        <dbReference type="EMBL" id="AOS45863.1"/>
    </source>
</evidence>
<evidence type="ECO:0000259" key="2">
    <source>
        <dbReference type="Pfam" id="PF21631"/>
    </source>
</evidence>